<evidence type="ECO:0000259" key="1">
    <source>
        <dbReference type="Pfam" id="PF07110"/>
    </source>
</evidence>
<dbReference type="AlphaFoldDB" id="A0A7J5USZ3"/>
<protein>
    <recommendedName>
        <fullName evidence="1">EthD domain-containing protein</fullName>
    </recommendedName>
</protein>
<gene>
    <name evidence="2" type="ORF">GB883_04275</name>
</gene>
<dbReference type="OrthoDB" id="3535638at2"/>
<dbReference type="Proteomes" id="UP000451860">
    <property type="component" value="Unassembled WGS sequence"/>
</dbReference>
<dbReference type="SUPFAM" id="SSF54909">
    <property type="entry name" value="Dimeric alpha+beta barrel"/>
    <property type="match status" value="2"/>
</dbReference>
<keyword evidence="3" id="KW-1185">Reference proteome</keyword>
<dbReference type="GO" id="GO:0016491">
    <property type="term" value="F:oxidoreductase activity"/>
    <property type="evidence" value="ECO:0007669"/>
    <property type="project" value="InterPro"/>
</dbReference>
<sequence>MTGIAYKLTILLKARDGLAPEDFTDAWLNLEEKHPLRAAGMVGHTFDRPLAGASPIKAAQAAPFDAAIETWWERKNDAADWVVSRQFADRWLPDHLELLAEPPAAIGGAPELIWERELAVDAAPVRLLVLPVALRRMRFADFADHWTSQHAQLALGGPETKDRLVSLENTPAPIAPPARFARTRYDGVGAITFESPEALTAEFSCDYYKQVVAPDELRFTDPAFSAALITEPVTLH</sequence>
<feature type="domain" description="EthD" evidence="1">
    <location>
        <begin position="137"/>
        <end position="222"/>
    </location>
</feature>
<organism evidence="2 3">
    <name type="scientific">Georgenia thermotolerans</name>
    <dbReference type="NCBI Taxonomy" id="527326"/>
    <lineage>
        <taxon>Bacteria</taxon>
        <taxon>Bacillati</taxon>
        <taxon>Actinomycetota</taxon>
        <taxon>Actinomycetes</taxon>
        <taxon>Micrococcales</taxon>
        <taxon>Bogoriellaceae</taxon>
        <taxon>Georgenia</taxon>
    </lineage>
</organism>
<reference evidence="2 3" key="1">
    <citation type="submission" date="2019-10" db="EMBL/GenBank/DDBJ databases">
        <title>Georgenia wutianyii sp. nov. and Georgenia yuyongxinii sp. nov. isolated from plateau pika (Ochotona curzoniae) in the Qinghai-Tibet plateau of China.</title>
        <authorList>
            <person name="Tian Z."/>
        </authorList>
    </citation>
    <scope>NUCLEOTIDE SEQUENCE [LARGE SCALE GENOMIC DNA]</scope>
    <source>
        <strain evidence="2 3">DSM 21501</strain>
    </source>
</reference>
<comment type="caution">
    <text evidence="2">The sequence shown here is derived from an EMBL/GenBank/DDBJ whole genome shotgun (WGS) entry which is preliminary data.</text>
</comment>
<dbReference type="InterPro" id="IPR009799">
    <property type="entry name" value="EthD_dom"/>
</dbReference>
<dbReference type="InterPro" id="IPR011008">
    <property type="entry name" value="Dimeric_a/b-barrel"/>
</dbReference>
<evidence type="ECO:0000313" key="2">
    <source>
        <dbReference type="EMBL" id="KAE8765381.1"/>
    </source>
</evidence>
<dbReference type="Pfam" id="PF07110">
    <property type="entry name" value="EthD"/>
    <property type="match status" value="1"/>
</dbReference>
<dbReference type="Gene3D" id="3.30.70.100">
    <property type="match status" value="2"/>
</dbReference>
<proteinExistence type="predicted"/>
<accession>A0A7J5USZ3</accession>
<name>A0A7J5USZ3_9MICO</name>
<evidence type="ECO:0000313" key="3">
    <source>
        <dbReference type="Proteomes" id="UP000451860"/>
    </source>
</evidence>
<dbReference type="EMBL" id="WHJE01000011">
    <property type="protein sequence ID" value="KAE8765381.1"/>
    <property type="molecule type" value="Genomic_DNA"/>
</dbReference>
<dbReference type="RefSeq" id="WP_152202710.1">
    <property type="nucleotide sequence ID" value="NZ_VUKF01000017.1"/>
</dbReference>